<dbReference type="InterPro" id="IPR001296">
    <property type="entry name" value="Glyco_trans_1"/>
</dbReference>
<dbReference type="Pfam" id="PF13439">
    <property type="entry name" value="Glyco_transf_4"/>
    <property type="match status" value="1"/>
</dbReference>
<organism evidence="5 6">
    <name type="scientific">Umezawaea endophytica</name>
    <dbReference type="NCBI Taxonomy" id="1654476"/>
    <lineage>
        <taxon>Bacteria</taxon>
        <taxon>Bacillati</taxon>
        <taxon>Actinomycetota</taxon>
        <taxon>Actinomycetes</taxon>
        <taxon>Pseudonocardiales</taxon>
        <taxon>Pseudonocardiaceae</taxon>
        <taxon>Umezawaea</taxon>
    </lineage>
</organism>
<proteinExistence type="predicted"/>
<sequence length="393" mass="42708">MRIDMVAASWENDPVEQKAHVAGLAGALSGQGHDVTLYVRRDSRALPERRRTPHGYDLVRMPVGPTTPLPMAELLPHLDGIAAYLDRGWEQRAPDVVHLHSWTSGLAVRESDAPLVQSFHALKVVEDRFQRSSGSTARWRIALERLIAISADRVIAASNDEVAELGRIGVPRSRMSLVPWGLDPDQFSPDGPTASRGPRGRVLAVGEVLPRNGFHTAIDALATVPGAELVIADPVRRTAPRHNPEVSRLVQYAEKRSVAHRVRFTGEVTTAALPALLRSADVVVCVPWYEQSGITSLRAMSCGIPVVAARVGALADVVVDGLTGVLVPPHDPVALGRALRDLLANRLRCQFYSIAGADRVRARYSWDHVAAETVRAYRQAVPARDGRATSEMG</sequence>
<dbReference type="Pfam" id="PF00534">
    <property type="entry name" value="Glycos_transf_1"/>
    <property type="match status" value="1"/>
</dbReference>
<keyword evidence="2 5" id="KW-0808">Transferase</keyword>
<evidence type="ECO:0000259" key="3">
    <source>
        <dbReference type="Pfam" id="PF00534"/>
    </source>
</evidence>
<name>A0A9X2VJ90_9PSEU</name>
<dbReference type="EMBL" id="JANYMP010000004">
    <property type="protein sequence ID" value="MCS7477581.1"/>
    <property type="molecule type" value="Genomic_DNA"/>
</dbReference>
<evidence type="ECO:0000256" key="2">
    <source>
        <dbReference type="ARBA" id="ARBA00022679"/>
    </source>
</evidence>
<dbReference type="AlphaFoldDB" id="A0A9X2VJ90"/>
<feature type="domain" description="Glycosyl transferase family 1" evidence="3">
    <location>
        <begin position="200"/>
        <end position="347"/>
    </location>
</feature>
<feature type="domain" description="Glycosyltransferase subfamily 4-like N-terminal" evidence="4">
    <location>
        <begin position="19"/>
        <end position="186"/>
    </location>
</feature>
<evidence type="ECO:0000256" key="1">
    <source>
        <dbReference type="ARBA" id="ARBA00022676"/>
    </source>
</evidence>
<dbReference type="Gene3D" id="3.40.50.2000">
    <property type="entry name" value="Glycogen Phosphorylase B"/>
    <property type="match status" value="2"/>
</dbReference>
<dbReference type="PANTHER" id="PTHR12526:SF635">
    <property type="entry name" value="GLYCOSYL TRANSFERASE GROUP 1"/>
    <property type="match status" value="1"/>
</dbReference>
<comment type="caution">
    <text evidence="5">The sequence shown here is derived from an EMBL/GenBank/DDBJ whole genome shotgun (WGS) entry which is preliminary data.</text>
</comment>
<gene>
    <name evidence="5" type="ORF">NZH93_12010</name>
</gene>
<evidence type="ECO:0000313" key="5">
    <source>
        <dbReference type="EMBL" id="MCS7477581.1"/>
    </source>
</evidence>
<dbReference type="GO" id="GO:0016757">
    <property type="term" value="F:glycosyltransferase activity"/>
    <property type="evidence" value="ECO:0007669"/>
    <property type="project" value="UniProtKB-KW"/>
</dbReference>
<reference evidence="5" key="1">
    <citation type="submission" date="2022-08" db="EMBL/GenBank/DDBJ databases">
        <authorList>
            <person name="Tistechok S."/>
            <person name="Samborskyy M."/>
            <person name="Roman I."/>
        </authorList>
    </citation>
    <scope>NUCLEOTIDE SEQUENCE</scope>
    <source>
        <strain evidence="5">DSM 103496</strain>
    </source>
</reference>
<keyword evidence="1 5" id="KW-0328">Glycosyltransferase</keyword>
<protein>
    <submittedName>
        <fullName evidence="5">Glycosyltransferase</fullName>
        <ecNumber evidence="5">2.4.-.-</ecNumber>
    </submittedName>
</protein>
<dbReference type="Proteomes" id="UP001141259">
    <property type="component" value="Unassembled WGS sequence"/>
</dbReference>
<dbReference type="RefSeq" id="WP_259623076.1">
    <property type="nucleotide sequence ID" value="NZ_JANYMP010000004.1"/>
</dbReference>
<dbReference type="InterPro" id="IPR028098">
    <property type="entry name" value="Glyco_trans_4-like_N"/>
</dbReference>
<evidence type="ECO:0000313" key="6">
    <source>
        <dbReference type="Proteomes" id="UP001141259"/>
    </source>
</evidence>
<keyword evidence="6" id="KW-1185">Reference proteome</keyword>
<dbReference type="EC" id="2.4.-.-" evidence="5"/>
<dbReference type="SUPFAM" id="SSF53756">
    <property type="entry name" value="UDP-Glycosyltransferase/glycogen phosphorylase"/>
    <property type="match status" value="1"/>
</dbReference>
<evidence type="ECO:0000259" key="4">
    <source>
        <dbReference type="Pfam" id="PF13439"/>
    </source>
</evidence>
<accession>A0A9X2VJ90</accession>
<dbReference type="PANTHER" id="PTHR12526">
    <property type="entry name" value="GLYCOSYLTRANSFERASE"/>
    <property type="match status" value="1"/>
</dbReference>